<accession>T1HPH2</accession>
<dbReference type="InParanoid" id="T1HPH2"/>
<dbReference type="AlphaFoldDB" id="T1HPH2"/>
<sequence length="259" mass="29344">MSRLDVVMLLKEALRRQQFDHDNFQLVRSEVASYLTSRYSQKSAVSQEANQFREVRHEKLKQKLTEKKQLATSLVNNQRTRPKTLLHMLANYRAQGSNPEEVKFPLLRQFPQKTEVKKLPKSSSEPSIPTPKNADDTGEEKLLTALSSSQLLRKTIRAPWHTFRSPSETPVVTSDNMNPTTEMKKIEKNKANLRTVADRSTKLSALGEATLRAVRERKEKKELALAVAKMEARQAKIAELKARAEAALNKAKEVLSGLA</sequence>
<evidence type="ECO:0000313" key="2">
    <source>
        <dbReference type="Proteomes" id="UP000015103"/>
    </source>
</evidence>
<name>T1HPH2_RHOPR</name>
<organism evidence="1 2">
    <name type="scientific">Rhodnius prolixus</name>
    <name type="common">Triatomid bug</name>
    <dbReference type="NCBI Taxonomy" id="13249"/>
    <lineage>
        <taxon>Eukaryota</taxon>
        <taxon>Metazoa</taxon>
        <taxon>Ecdysozoa</taxon>
        <taxon>Arthropoda</taxon>
        <taxon>Hexapoda</taxon>
        <taxon>Insecta</taxon>
        <taxon>Pterygota</taxon>
        <taxon>Neoptera</taxon>
        <taxon>Paraneoptera</taxon>
        <taxon>Hemiptera</taxon>
        <taxon>Heteroptera</taxon>
        <taxon>Panheteroptera</taxon>
        <taxon>Cimicomorpha</taxon>
        <taxon>Reduviidae</taxon>
        <taxon>Triatominae</taxon>
        <taxon>Rhodnius</taxon>
    </lineage>
</organism>
<reference evidence="1" key="1">
    <citation type="submission" date="2015-05" db="UniProtKB">
        <authorList>
            <consortium name="EnsemblMetazoa"/>
        </authorList>
    </citation>
    <scope>IDENTIFICATION</scope>
</reference>
<dbReference type="Proteomes" id="UP000015103">
    <property type="component" value="Unassembled WGS sequence"/>
</dbReference>
<dbReference type="RefSeq" id="XP_073984008.1">
    <property type="nucleotide sequence ID" value="XM_074127907.1"/>
</dbReference>
<proteinExistence type="predicted"/>
<dbReference type="HOGENOM" id="CLU_1074858_0_0_1"/>
<protein>
    <submittedName>
        <fullName evidence="1">Uncharacterized protein</fullName>
    </submittedName>
</protein>
<dbReference type="VEuPathDB" id="VectorBase:RPRC005946"/>
<evidence type="ECO:0000313" key="1">
    <source>
        <dbReference type="EnsemblMetazoa" id="RPRC005946-PA"/>
    </source>
</evidence>
<dbReference type="EnsemblMetazoa" id="RPRC005946-RA">
    <property type="protein sequence ID" value="RPRC005946-PA"/>
    <property type="gene ID" value="RPRC005946"/>
</dbReference>
<dbReference type="GeneID" id="141454093"/>
<dbReference type="EMBL" id="ACPB03012030">
    <property type="status" value="NOT_ANNOTATED_CDS"/>
    <property type="molecule type" value="Genomic_DNA"/>
</dbReference>
<keyword evidence="2" id="KW-1185">Reference proteome</keyword>